<evidence type="ECO:0000256" key="8">
    <source>
        <dbReference type="ARBA" id="ARBA00022842"/>
    </source>
</evidence>
<dbReference type="GO" id="GO:0006400">
    <property type="term" value="P:tRNA modification"/>
    <property type="evidence" value="ECO:0007669"/>
    <property type="project" value="TreeGrafter"/>
</dbReference>
<evidence type="ECO:0000313" key="15">
    <source>
        <dbReference type="EMBL" id="MCA9397625.1"/>
    </source>
</evidence>
<dbReference type="EC" id="2.5.1.75" evidence="10"/>
<evidence type="ECO:0000256" key="1">
    <source>
        <dbReference type="ARBA" id="ARBA00001946"/>
    </source>
</evidence>
<evidence type="ECO:0000256" key="6">
    <source>
        <dbReference type="ARBA" id="ARBA00022741"/>
    </source>
</evidence>
<keyword evidence="7 10" id="KW-0067">ATP-binding</keyword>
<proteinExistence type="inferred from homology"/>
<evidence type="ECO:0000313" key="16">
    <source>
        <dbReference type="Proteomes" id="UP000701698"/>
    </source>
</evidence>
<comment type="subunit">
    <text evidence="10">Monomer.</text>
</comment>
<dbReference type="Gene3D" id="1.10.287.890">
    <property type="entry name" value="Crystal structure of tRNA isopentenylpyrophosphate transferase (bh2366) domain"/>
    <property type="match status" value="1"/>
</dbReference>
<comment type="caution">
    <text evidence="10">Lacks conserved residue(s) required for the propagation of feature annotation.</text>
</comment>
<feature type="region of interest" description="Interaction with substrate tRNA" evidence="10">
    <location>
        <begin position="34"/>
        <end position="37"/>
    </location>
</feature>
<sequence length="316" mass="35356">MNKLISIVGPTGAGKSSLALQLARRLNGEVISADSRQVYTYADIGTNKKPLGDSAITTLEKHSGKWVVNGIPIWGYDIVDPDQDFSVSHFVSSALPKVHDILGRGKVPIVAGGTGYYVEALLGDSSYSEVSPDSELRDWSKHQKVEKIVEELRQIDPIIINELNTDALMNKQRMVRYLEIAQAKGSVKNAEIISPLKDSLEITKIGLAAEREFLYRKAEAWAEKIMQGGLVDEVSQLIDLGYKDTKILSGIVYSPVVRNITGEISVAEALENIKSQLRNYIRRQLIWFRRDKEISWYFITDNTFDQKIAELLESSQ</sequence>
<evidence type="ECO:0000256" key="4">
    <source>
        <dbReference type="ARBA" id="ARBA00022679"/>
    </source>
</evidence>
<dbReference type="SUPFAM" id="SSF52540">
    <property type="entry name" value="P-loop containing nucleoside triphosphate hydrolases"/>
    <property type="match status" value="1"/>
</dbReference>
<comment type="cofactor">
    <cofactor evidence="1 10">
        <name>Mg(2+)</name>
        <dbReference type="ChEBI" id="CHEBI:18420"/>
    </cofactor>
</comment>
<dbReference type="GO" id="GO:0052381">
    <property type="term" value="F:tRNA dimethylallyltransferase activity"/>
    <property type="evidence" value="ECO:0007669"/>
    <property type="project" value="UniProtKB-UniRule"/>
</dbReference>
<evidence type="ECO:0000256" key="9">
    <source>
        <dbReference type="ARBA" id="ARBA00049563"/>
    </source>
</evidence>
<dbReference type="InterPro" id="IPR018022">
    <property type="entry name" value="IPT"/>
</dbReference>
<reference evidence="14" key="1">
    <citation type="submission" date="2020-04" db="EMBL/GenBank/DDBJ databases">
        <authorList>
            <person name="Zhang T."/>
        </authorList>
    </citation>
    <scope>NUCLEOTIDE SEQUENCE</scope>
    <source>
        <strain evidence="14">HKST-UBA01</strain>
        <strain evidence="15">HKST-UBA02</strain>
    </source>
</reference>
<gene>
    <name evidence="10 14" type="primary">miaA</name>
    <name evidence="14" type="ORF">KC571_00795</name>
    <name evidence="15" type="ORF">KC573_02250</name>
</gene>
<dbReference type="Gene3D" id="3.40.50.300">
    <property type="entry name" value="P-loop containing nucleotide triphosphate hydrolases"/>
    <property type="match status" value="1"/>
</dbReference>
<dbReference type="Proteomes" id="UP000699691">
    <property type="component" value="Unassembled WGS sequence"/>
</dbReference>
<evidence type="ECO:0000256" key="13">
    <source>
        <dbReference type="RuleBase" id="RU003785"/>
    </source>
</evidence>
<comment type="caution">
    <text evidence="14">The sequence shown here is derived from an EMBL/GenBank/DDBJ whole genome shotgun (WGS) entry which is preliminary data.</text>
</comment>
<dbReference type="InterPro" id="IPR039657">
    <property type="entry name" value="Dimethylallyltransferase"/>
</dbReference>
<keyword evidence="6 10" id="KW-0547">Nucleotide-binding</keyword>
<dbReference type="EMBL" id="JAGQKX010000011">
    <property type="protein sequence ID" value="MCA9389920.1"/>
    <property type="molecule type" value="Genomic_DNA"/>
</dbReference>
<accession>A0A955RPV8</accession>
<feature type="binding site" evidence="10">
    <location>
        <begin position="9"/>
        <end position="16"/>
    </location>
    <ligand>
        <name>ATP</name>
        <dbReference type="ChEBI" id="CHEBI:30616"/>
    </ligand>
</feature>
<feature type="binding site" evidence="10">
    <location>
        <begin position="11"/>
        <end position="16"/>
    </location>
    <ligand>
        <name>substrate</name>
    </ligand>
</feature>
<evidence type="ECO:0000256" key="7">
    <source>
        <dbReference type="ARBA" id="ARBA00022840"/>
    </source>
</evidence>
<dbReference type="AlphaFoldDB" id="A0A955RPV8"/>
<dbReference type="InterPro" id="IPR027417">
    <property type="entry name" value="P-loop_NTPase"/>
</dbReference>
<evidence type="ECO:0000256" key="5">
    <source>
        <dbReference type="ARBA" id="ARBA00022694"/>
    </source>
</evidence>
<feature type="region of interest" description="Interaction with substrate tRNA" evidence="10">
    <location>
        <begin position="172"/>
        <end position="176"/>
    </location>
</feature>
<evidence type="ECO:0000256" key="11">
    <source>
        <dbReference type="RuleBase" id="RU003783"/>
    </source>
</evidence>
<keyword evidence="4 10" id="KW-0808">Transferase</keyword>
<keyword evidence="8 10" id="KW-0460">Magnesium</keyword>
<name>A0A955RPV8_UNCKA</name>
<comment type="catalytic activity">
    <reaction evidence="9 10 11">
        <text>adenosine(37) in tRNA + dimethylallyl diphosphate = N(6)-dimethylallyladenosine(37) in tRNA + diphosphate</text>
        <dbReference type="Rhea" id="RHEA:26482"/>
        <dbReference type="Rhea" id="RHEA-COMP:10162"/>
        <dbReference type="Rhea" id="RHEA-COMP:10375"/>
        <dbReference type="ChEBI" id="CHEBI:33019"/>
        <dbReference type="ChEBI" id="CHEBI:57623"/>
        <dbReference type="ChEBI" id="CHEBI:74411"/>
        <dbReference type="ChEBI" id="CHEBI:74415"/>
        <dbReference type="EC" id="2.5.1.75"/>
    </reaction>
</comment>
<evidence type="ECO:0000256" key="3">
    <source>
        <dbReference type="ARBA" id="ARBA00005842"/>
    </source>
</evidence>
<evidence type="ECO:0000256" key="2">
    <source>
        <dbReference type="ARBA" id="ARBA00003213"/>
    </source>
</evidence>
<comment type="similarity">
    <text evidence="3 10 13">Belongs to the IPP transferase family.</text>
</comment>
<dbReference type="PANTHER" id="PTHR11088">
    <property type="entry name" value="TRNA DIMETHYLALLYLTRANSFERASE"/>
    <property type="match status" value="1"/>
</dbReference>
<dbReference type="GO" id="GO:0005524">
    <property type="term" value="F:ATP binding"/>
    <property type="evidence" value="ECO:0007669"/>
    <property type="project" value="UniProtKB-UniRule"/>
</dbReference>
<feature type="site" description="Interaction with substrate tRNA" evidence="10">
    <location>
        <position position="137"/>
    </location>
</feature>
<comment type="function">
    <text evidence="2 10 12">Catalyzes the transfer of a dimethylallyl group onto the adenine at position 37 in tRNAs that read codons beginning with uridine, leading to the formation of N6-(dimethylallyl)adenosine (i(6)A).</text>
</comment>
<dbReference type="PANTHER" id="PTHR11088:SF60">
    <property type="entry name" value="TRNA DIMETHYLALLYLTRANSFERASE"/>
    <property type="match status" value="1"/>
</dbReference>
<dbReference type="Proteomes" id="UP000701698">
    <property type="component" value="Unassembled WGS sequence"/>
</dbReference>
<dbReference type="EMBL" id="JAGQKY010000083">
    <property type="protein sequence ID" value="MCA9397625.1"/>
    <property type="molecule type" value="Genomic_DNA"/>
</dbReference>
<protein>
    <recommendedName>
        <fullName evidence="10">tRNA dimethylallyltransferase</fullName>
        <ecNumber evidence="10">2.5.1.75</ecNumber>
    </recommendedName>
    <alternativeName>
        <fullName evidence="10">Dimethylallyl diphosphate:tRNA dimethylallyltransferase</fullName>
        <shortName evidence="10">DMAPP:tRNA dimethylallyltransferase</shortName>
        <shortName evidence="10">DMATase</shortName>
    </alternativeName>
    <alternativeName>
        <fullName evidence="10">Isopentenyl-diphosphate:tRNA isopentenyltransferase</fullName>
        <shortName evidence="10">IPP transferase</shortName>
        <shortName evidence="10">IPPT</shortName>
        <shortName evidence="10">IPTase</shortName>
    </alternativeName>
</protein>
<keyword evidence="5 10" id="KW-0819">tRNA processing</keyword>
<evidence type="ECO:0000256" key="10">
    <source>
        <dbReference type="HAMAP-Rule" id="MF_00185"/>
    </source>
</evidence>
<dbReference type="Pfam" id="PF01715">
    <property type="entry name" value="IPPT"/>
    <property type="match status" value="1"/>
</dbReference>
<evidence type="ECO:0000256" key="12">
    <source>
        <dbReference type="RuleBase" id="RU003784"/>
    </source>
</evidence>
<organism evidence="14 16">
    <name type="scientific">candidate division WWE3 bacterium</name>
    <dbReference type="NCBI Taxonomy" id="2053526"/>
    <lineage>
        <taxon>Bacteria</taxon>
        <taxon>Katanobacteria</taxon>
    </lineage>
</organism>
<dbReference type="HAMAP" id="MF_00185">
    <property type="entry name" value="IPP_trans"/>
    <property type="match status" value="1"/>
</dbReference>
<dbReference type="NCBIfam" id="TIGR00174">
    <property type="entry name" value="miaA"/>
    <property type="match status" value="1"/>
</dbReference>
<evidence type="ECO:0000313" key="14">
    <source>
        <dbReference type="EMBL" id="MCA9389920.1"/>
    </source>
</evidence>
<feature type="site" description="Interaction with substrate tRNA" evidence="10">
    <location>
        <position position="114"/>
    </location>
</feature>
<reference evidence="14" key="2">
    <citation type="journal article" date="2021" name="Microbiome">
        <title>Successional dynamics and alternative stable states in a saline activated sludge microbial community over 9 years.</title>
        <authorList>
            <person name="Wang Y."/>
            <person name="Ye J."/>
            <person name="Ju F."/>
            <person name="Liu L."/>
            <person name="Boyd J.A."/>
            <person name="Deng Y."/>
            <person name="Parks D.H."/>
            <person name="Jiang X."/>
            <person name="Yin X."/>
            <person name="Woodcroft B.J."/>
            <person name="Tyson G.W."/>
            <person name="Hugenholtz P."/>
            <person name="Polz M.F."/>
            <person name="Zhang T."/>
        </authorList>
    </citation>
    <scope>NUCLEOTIDE SEQUENCE</scope>
    <source>
        <strain evidence="14">HKST-UBA01</strain>
        <strain evidence="15">HKST-UBA02</strain>
    </source>
</reference>